<dbReference type="EMBL" id="JAPQKL010000001">
    <property type="protein sequence ID" value="KAJ5146454.1"/>
    <property type="molecule type" value="Genomic_DNA"/>
</dbReference>
<proteinExistence type="predicted"/>
<dbReference type="Proteomes" id="UP001149079">
    <property type="component" value="Unassembled WGS sequence"/>
</dbReference>
<feature type="region of interest" description="Disordered" evidence="1">
    <location>
        <begin position="197"/>
        <end position="221"/>
    </location>
</feature>
<organism evidence="2 3">
    <name type="scientific">Penicillium bovifimosum</name>
    <dbReference type="NCBI Taxonomy" id="126998"/>
    <lineage>
        <taxon>Eukaryota</taxon>
        <taxon>Fungi</taxon>
        <taxon>Dikarya</taxon>
        <taxon>Ascomycota</taxon>
        <taxon>Pezizomycotina</taxon>
        <taxon>Eurotiomycetes</taxon>
        <taxon>Eurotiomycetidae</taxon>
        <taxon>Eurotiales</taxon>
        <taxon>Aspergillaceae</taxon>
        <taxon>Penicillium</taxon>
    </lineage>
</organism>
<accession>A0A9W9LAE3</accession>
<feature type="compositionally biased region" description="Basic and acidic residues" evidence="1">
    <location>
        <begin position="137"/>
        <end position="154"/>
    </location>
</feature>
<dbReference type="AlphaFoldDB" id="A0A9W9LAE3"/>
<feature type="region of interest" description="Disordered" evidence="1">
    <location>
        <begin position="396"/>
        <end position="456"/>
    </location>
</feature>
<name>A0A9W9LAE3_9EURO</name>
<dbReference type="OrthoDB" id="4369726at2759"/>
<evidence type="ECO:0000256" key="1">
    <source>
        <dbReference type="SAM" id="MobiDB-lite"/>
    </source>
</evidence>
<evidence type="ECO:0000313" key="2">
    <source>
        <dbReference type="EMBL" id="KAJ5146454.1"/>
    </source>
</evidence>
<protein>
    <submittedName>
        <fullName evidence="2">Uncharacterized protein</fullName>
    </submittedName>
</protein>
<reference evidence="2" key="1">
    <citation type="submission" date="2022-11" db="EMBL/GenBank/DDBJ databases">
        <authorList>
            <person name="Petersen C."/>
        </authorList>
    </citation>
    <scope>NUCLEOTIDE SEQUENCE</scope>
    <source>
        <strain evidence="2">IBT 22155</strain>
    </source>
</reference>
<feature type="compositionally biased region" description="Low complexity" evidence="1">
    <location>
        <begin position="173"/>
        <end position="183"/>
    </location>
</feature>
<comment type="caution">
    <text evidence="2">The sequence shown here is derived from an EMBL/GenBank/DDBJ whole genome shotgun (WGS) entry which is preliminary data.</text>
</comment>
<reference evidence="2" key="2">
    <citation type="journal article" date="2023" name="IMA Fungus">
        <title>Comparative genomic study of the Penicillium genus elucidates a diverse pangenome and 15 lateral gene transfer events.</title>
        <authorList>
            <person name="Petersen C."/>
            <person name="Sorensen T."/>
            <person name="Nielsen M.R."/>
            <person name="Sondergaard T.E."/>
            <person name="Sorensen J.L."/>
            <person name="Fitzpatrick D.A."/>
            <person name="Frisvad J.C."/>
            <person name="Nielsen K.L."/>
        </authorList>
    </citation>
    <scope>NUCLEOTIDE SEQUENCE</scope>
    <source>
        <strain evidence="2">IBT 22155</strain>
    </source>
</reference>
<keyword evidence="3" id="KW-1185">Reference proteome</keyword>
<feature type="region of interest" description="Disordered" evidence="1">
    <location>
        <begin position="297"/>
        <end position="363"/>
    </location>
</feature>
<sequence length="552" mass="61761">MSEIRVVLRRRSVAKRWLRSWVFTPLGSVKIKLINKIERKRYRSVPDTELKRMVLDALIDRYPTRHFRDHSRVGTLSSGRTSMINDEYNLSVLELGLMSRERKARFPDRSFRWEKGTCHRAKQVKAVTLAVATVQPHQRDRRSSWRGELNEPSKLRVLNPDLPPSSSEEVEHSSLSSTSETESFPVELPVIVLTTPDSPQQHFSNDSQFEQPETISSSGVDLSSRPVIAELDAAPRLPDLDFIDRPTMPLCCSITQALRYSKSSIHFEQGVCSCSTSVQLDTSDLCQLLSTFTNNHELPDSVTEDSSRKHTTRDESWPQPLKISKSQDCLRDKLRNGPLPPLPVSVDQHHDADATSPTVRPYSLRYKVKHGSLPPLPRPDSHFTELSHLMSSPSCYSEVGTVHESGTPSDLPSRERTSSGLASSLSLSWENSQSENNVQSTSSSLSHQLSTEDDTQHDHAIEDLPASLRAGPQWSQWQQDTVSELPNLVSSPFVDHPPTPVGDSLWSAGSLENLLATSIGGYDAPIEPLVDVVLCFGAGAAAKTRRRREYEY</sequence>
<dbReference type="GeneID" id="81400932"/>
<evidence type="ECO:0000313" key="3">
    <source>
        <dbReference type="Proteomes" id="UP001149079"/>
    </source>
</evidence>
<feature type="region of interest" description="Disordered" evidence="1">
    <location>
        <begin position="133"/>
        <end position="183"/>
    </location>
</feature>
<dbReference type="RefSeq" id="XP_056526928.1">
    <property type="nucleotide sequence ID" value="XM_056661762.1"/>
</dbReference>
<feature type="compositionally biased region" description="Low complexity" evidence="1">
    <location>
        <begin position="418"/>
        <end position="449"/>
    </location>
</feature>
<feature type="compositionally biased region" description="Basic and acidic residues" evidence="1">
    <location>
        <begin position="305"/>
        <end position="316"/>
    </location>
</feature>
<gene>
    <name evidence="2" type="ORF">N7515_001018</name>
</gene>